<accession>A0A3A3GI36</accession>
<feature type="domain" description="DUF418" evidence="1">
    <location>
        <begin position="2"/>
        <end position="33"/>
    </location>
</feature>
<sequence length="43" mass="5365">MTIYAVQIVFSCVWLRFFSYGALEWLWRMLIYWEVPPLVRKRP</sequence>
<dbReference type="Pfam" id="PF04235">
    <property type="entry name" value="DUF418"/>
    <property type="match status" value="1"/>
</dbReference>
<protein>
    <submittedName>
        <fullName evidence="2">DUF418 domain-containing protein</fullName>
    </submittedName>
</protein>
<dbReference type="AlphaFoldDB" id="A0A3A3GI36"/>
<dbReference type="Proteomes" id="UP000266177">
    <property type="component" value="Unassembled WGS sequence"/>
</dbReference>
<dbReference type="RefSeq" id="WP_119793926.1">
    <property type="nucleotide sequence ID" value="NZ_QYZD01000009.1"/>
</dbReference>
<reference evidence="2 3" key="1">
    <citation type="submission" date="2018-09" db="EMBL/GenBank/DDBJ databases">
        <title>Paenibacillus SK2017-BO5.</title>
        <authorList>
            <person name="Piskunova J.V."/>
            <person name="Dubiley S.A."/>
            <person name="Severinov K.V."/>
        </authorList>
    </citation>
    <scope>NUCLEOTIDE SEQUENCE [LARGE SCALE GENOMIC DNA]</scope>
    <source>
        <strain evidence="2 3">BO5</strain>
    </source>
</reference>
<gene>
    <name evidence="2" type="ORF">DQX05_12340</name>
</gene>
<organism evidence="2 3">
    <name type="scientific">Paenibacillus thiaminolyticus</name>
    <name type="common">Bacillus thiaminolyticus</name>
    <dbReference type="NCBI Taxonomy" id="49283"/>
    <lineage>
        <taxon>Bacteria</taxon>
        <taxon>Bacillati</taxon>
        <taxon>Bacillota</taxon>
        <taxon>Bacilli</taxon>
        <taxon>Bacillales</taxon>
        <taxon>Paenibacillaceae</taxon>
        <taxon>Paenibacillus</taxon>
    </lineage>
</organism>
<dbReference type="OrthoDB" id="9807744at2"/>
<name>A0A3A3GI36_PANTH</name>
<evidence type="ECO:0000313" key="2">
    <source>
        <dbReference type="EMBL" id="RJG23802.1"/>
    </source>
</evidence>
<evidence type="ECO:0000259" key="1">
    <source>
        <dbReference type="Pfam" id="PF04235"/>
    </source>
</evidence>
<evidence type="ECO:0000313" key="3">
    <source>
        <dbReference type="Proteomes" id="UP000266177"/>
    </source>
</evidence>
<comment type="caution">
    <text evidence="2">The sequence shown here is derived from an EMBL/GenBank/DDBJ whole genome shotgun (WGS) entry which is preliminary data.</text>
</comment>
<dbReference type="EMBL" id="QYZD01000009">
    <property type="protein sequence ID" value="RJG23802.1"/>
    <property type="molecule type" value="Genomic_DNA"/>
</dbReference>
<proteinExistence type="predicted"/>
<dbReference type="InterPro" id="IPR007349">
    <property type="entry name" value="DUF418"/>
</dbReference>